<organism evidence="1 2">
    <name type="scientific">Svornostia abyssi</name>
    <dbReference type="NCBI Taxonomy" id="2898438"/>
    <lineage>
        <taxon>Bacteria</taxon>
        <taxon>Bacillati</taxon>
        <taxon>Actinomycetota</taxon>
        <taxon>Thermoleophilia</taxon>
        <taxon>Solirubrobacterales</taxon>
        <taxon>Baekduiaceae</taxon>
        <taxon>Svornostia</taxon>
    </lineage>
</organism>
<dbReference type="RefSeq" id="WP_353864041.1">
    <property type="nucleotide sequence ID" value="NZ_CP088295.1"/>
</dbReference>
<gene>
    <name evidence="1" type="ORF">LRS13_23185</name>
</gene>
<evidence type="ECO:0000313" key="1">
    <source>
        <dbReference type="EMBL" id="UUY03538.1"/>
    </source>
</evidence>
<dbReference type="Gene3D" id="3.40.50.1110">
    <property type="entry name" value="SGNH hydrolase"/>
    <property type="match status" value="1"/>
</dbReference>
<dbReference type="InterPro" id="IPR006311">
    <property type="entry name" value="TAT_signal"/>
</dbReference>
<dbReference type="SUPFAM" id="SSF52266">
    <property type="entry name" value="SGNH hydrolase"/>
    <property type="match status" value="1"/>
</dbReference>
<protein>
    <recommendedName>
        <fullName evidence="3">SGNH hydrolase-type esterase domain-containing protein</fullName>
    </recommendedName>
</protein>
<proteinExistence type="predicted"/>
<dbReference type="Proteomes" id="UP001058860">
    <property type="component" value="Chromosome"/>
</dbReference>
<evidence type="ECO:0000313" key="2">
    <source>
        <dbReference type="Proteomes" id="UP001058860"/>
    </source>
</evidence>
<evidence type="ECO:0008006" key="3">
    <source>
        <dbReference type="Google" id="ProtNLM"/>
    </source>
</evidence>
<sequence length="511" mass="52896">MNPVDRRTVIRLGLFTGGAMALGPGLSRLVVGAATPGPAEAAAGSLAVVDGVPTVLAIGGLGIGHVGDGALLVGDDASAQGRPCTVSASTDLVTMSGHGLQEGDPVVFGSLAGAEPLKLETTYYVRDRTAATFALATSPGGPRVDITADSSGTCRVRSQAEMGRKRLYIEQTCDAAELVFANFATRGSTPSDAAPSNPIMVKAALELVPGETTDAASGVTYPAYFEDGEREAVIPPGGVRVARVAQPIARTGVAYVRYRVSTTDPKGGWPRYQAMATDTTEGERAVEGSARLGDRVDETGWQAADGTNTSGRMYAPLLVRAHTAGETNRKRAALILGDSIASPKDSWVVRGLHAAGVAYVNLARPSEGSFQFLPSGSGNGPRGMAAMRRELLAATFSVSDVIVQYGRNHGSFTSAQIQAQIEELVAWLLDLVEATPRVHLCTVTPKSRSTNGFTTPGGQTPDASNPVIQQYNQWVRSSPAIADAVIDVAALAEDGGSAAPTGRWQAPGGTP</sequence>
<reference evidence="2" key="1">
    <citation type="submission" date="2021-11" db="EMBL/GenBank/DDBJ databases">
        <title>Cultivation dependent microbiological survey of springs from the worlds oldest radium mine currently devoted to the extraction of radon-saturated water.</title>
        <authorList>
            <person name="Kapinusova G."/>
            <person name="Smrhova T."/>
            <person name="Strejcek M."/>
            <person name="Suman J."/>
            <person name="Jani K."/>
            <person name="Pajer P."/>
            <person name="Uhlik O."/>
        </authorList>
    </citation>
    <scope>NUCLEOTIDE SEQUENCE [LARGE SCALE GENOMIC DNA]</scope>
    <source>
        <strain evidence="2">J379</strain>
    </source>
</reference>
<name>A0ABY5PFX8_9ACTN</name>
<dbReference type="InterPro" id="IPR036514">
    <property type="entry name" value="SGNH_hydro_sf"/>
</dbReference>
<keyword evidence="2" id="KW-1185">Reference proteome</keyword>
<dbReference type="PROSITE" id="PS51318">
    <property type="entry name" value="TAT"/>
    <property type="match status" value="1"/>
</dbReference>
<accession>A0ABY5PFX8</accession>
<dbReference type="EMBL" id="CP088295">
    <property type="protein sequence ID" value="UUY03538.1"/>
    <property type="molecule type" value="Genomic_DNA"/>
</dbReference>